<keyword evidence="7" id="KW-1185">Reference proteome</keyword>
<dbReference type="PROSITE" id="PS50808">
    <property type="entry name" value="ZF_BED"/>
    <property type="match status" value="1"/>
</dbReference>
<keyword evidence="1" id="KW-0479">Metal-binding</keyword>
<name>A0A915IAH6_ROMCU</name>
<feature type="compositionally biased region" description="Basic residues" evidence="5">
    <location>
        <begin position="106"/>
        <end position="118"/>
    </location>
</feature>
<dbReference type="SUPFAM" id="SSF57667">
    <property type="entry name" value="beta-beta-alpha zinc fingers"/>
    <property type="match status" value="1"/>
</dbReference>
<dbReference type="GO" id="GO:0008270">
    <property type="term" value="F:zinc ion binding"/>
    <property type="evidence" value="ECO:0007669"/>
    <property type="project" value="UniProtKB-KW"/>
</dbReference>
<dbReference type="Pfam" id="PF02892">
    <property type="entry name" value="zf-BED"/>
    <property type="match status" value="1"/>
</dbReference>
<protein>
    <submittedName>
        <fullName evidence="8">BED-type domain-containing protein</fullName>
    </submittedName>
</protein>
<dbReference type="SMART" id="SM00614">
    <property type="entry name" value="ZnF_BED"/>
    <property type="match status" value="1"/>
</dbReference>
<evidence type="ECO:0000256" key="4">
    <source>
        <dbReference type="PROSITE-ProRule" id="PRU00027"/>
    </source>
</evidence>
<accession>A0A915IAH6</accession>
<evidence type="ECO:0000313" key="8">
    <source>
        <dbReference type="WBParaSite" id="nRc.2.0.1.t10778-RA"/>
    </source>
</evidence>
<keyword evidence="3" id="KW-0862">Zinc</keyword>
<dbReference type="Proteomes" id="UP000887565">
    <property type="component" value="Unplaced"/>
</dbReference>
<dbReference type="InterPro" id="IPR036236">
    <property type="entry name" value="Znf_C2H2_sf"/>
</dbReference>
<organism evidence="7 8">
    <name type="scientific">Romanomermis culicivorax</name>
    <name type="common">Nematode worm</name>
    <dbReference type="NCBI Taxonomy" id="13658"/>
    <lineage>
        <taxon>Eukaryota</taxon>
        <taxon>Metazoa</taxon>
        <taxon>Ecdysozoa</taxon>
        <taxon>Nematoda</taxon>
        <taxon>Enoplea</taxon>
        <taxon>Dorylaimia</taxon>
        <taxon>Mermithida</taxon>
        <taxon>Mermithoidea</taxon>
        <taxon>Mermithidae</taxon>
        <taxon>Romanomermis</taxon>
    </lineage>
</organism>
<evidence type="ECO:0000256" key="1">
    <source>
        <dbReference type="ARBA" id="ARBA00022723"/>
    </source>
</evidence>
<dbReference type="WBParaSite" id="nRc.2.0.1.t10778-RA">
    <property type="protein sequence ID" value="nRc.2.0.1.t10778-RA"/>
    <property type="gene ID" value="nRc.2.0.1.g10778"/>
</dbReference>
<dbReference type="AlphaFoldDB" id="A0A915IAH6"/>
<reference evidence="8" key="1">
    <citation type="submission" date="2022-11" db="UniProtKB">
        <authorList>
            <consortium name="WormBaseParasite"/>
        </authorList>
    </citation>
    <scope>IDENTIFICATION</scope>
</reference>
<dbReference type="GO" id="GO:0003677">
    <property type="term" value="F:DNA binding"/>
    <property type="evidence" value="ECO:0007669"/>
    <property type="project" value="InterPro"/>
</dbReference>
<dbReference type="InterPro" id="IPR003656">
    <property type="entry name" value="Znf_BED"/>
</dbReference>
<feature type="region of interest" description="Disordered" evidence="5">
    <location>
        <begin position="101"/>
        <end position="125"/>
    </location>
</feature>
<proteinExistence type="predicted"/>
<feature type="domain" description="BED-type" evidence="6">
    <location>
        <begin position="11"/>
        <end position="64"/>
    </location>
</feature>
<evidence type="ECO:0000256" key="3">
    <source>
        <dbReference type="ARBA" id="ARBA00022833"/>
    </source>
</evidence>
<sequence>METFFRNCGFTFTSRVWDYFTVSADDEQKAKCNECGIQLSRKGRGTGCQRKHLVRKHPEIYKQFEAKEKEDVENKTKHFFLNTDNEIFGVEKPYEVNSLHAQTRTATKRKNVHSRRSSPSRQLAPSVEILKANPNFKEPKLKRANQFSAAMTPNYPKKL</sequence>
<keyword evidence="2 4" id="KW-0863">Zinc-finger</keyword>
<evidence type="ECO:0000313" key="7">
    <source>
        <dbReference type="Proteomes" id="UP000887565"/>
    </source>
</evidence>
<evidence type="ECO:0000256" key="2">
    <source>
        <dbReference type="ARBA" id="ARBA00022771"/>
    </source>
</evidence>
<evidence type="ECO:0000259" key="6">
    <source>
        <dbReference type="PROSITE" id="PS50808"/>
    </source>
</evidence>
<evidence type="ECO:0000256" key="5">
    <source>
        <dbReference type="SAM" id="MobiDB-lite"/>
    </source>
</evidence>